<keyword evidence="1" id="KW-0472">Membrane</keyword>
<dbReference type="EMBL" id="CP003169">
    <property type="protein sequence ID" value="AEV74081.1"/>
    <property type="molecule type" value="Genomic_DNA"/>
</dbReference>
<dbReference type="KEGG" id="mrh:MycrhN_3562"/>
<keyword evidence="3" id="KW-1185">Reference proteome</keyword>
<evidence type="ECO:0000313" key="3">
    <source>
        <dbReference type="Proteomes" id="UP000005442"/>
    </source>
</evidence>
<accession>G8RT94</accession>
<evidence type="ECO:0000313" key="2">
    <source>
        <dbReference type="EMBL" id="AEV74081.1"/>
    </source>
</evidence>
<proteinExistence type="predicted"/>
<dbReference type="PATRIC" id="fig|710685.3.peg.3570"/>
<dbReference type="Pfam" id="PF03596">
    <property type="entry name" value="Cad"/>
    <property type="match status" value="1"/>
</dbReference>
<evidence type="ECO:0000256" key="1">
    <source>
        <dbReference type="SAM" id="Phobius"/>
    </source>
</evidence>
<keyword evidence="1" id="KW-0812">Transmembrane</keyword>
<organism evidence="2 3">
    <name type="scientific">Mycolicibacterium rhodesiae (strain NBB3)</name>
    <name type="common">Mycobacterium rhodesiae</name>
    <dbReference type="NCBI Taxonomy" id="710685"/>
    <lineage>
        <taxon>Bacteria</taxon>
        <taxon>Bacillati</taxon>
        <taxon>Actinomycetota</taxon>
        <taxon>Actinomycetes</taxon>
        <taxon>Mycobacteriales</taxon>
        <taxon>Mycobacteriaceae</taxon>
        <taxon>Mycolicibacterium</taxon>
    </lineage>
</organism>
<feature type="transmembrane region" description="Helical" evidence="1">
    <location>
        <begin position="41"/>
        <end position="63"/>
    </location>
</feature>
<dbReference type="HOGENOM" id="CLU_191451_0_0_11"/>
<keyword evidence="1" id="KW-1133">Transmembrane helix</keyword>
<protein>
    <submittedName>
        <fullName evidence="2">Putative permease, cadmium resistance protein</fullName>
    </submittedName>
</protein>
<dbReference type="STRING" id="710685.MycrhN_3562"/>
<sequence>MNLALIGSAAAMFAVTHIDDIVVLALFFGHAGGSRSAAARVVIGQYLSFIGILAVSVVGAVGVDLLPEEFVPYLGLLPLALGLRAA</sequence>
<name>G8RT94_MYCRN</name>
<gene>
    <name evidence="2" type="ordered locus">MycrhN_3562</name>
</gene>
<dbReference type="eggNOG" id="COG4300">
    <property type="taxonomic scope" value="Bacteria"/>
</dbReference>
<dbReference type="Proteomes" id="UP000005442">
    <property type="component" value="Chromosome"/>
</dbReference>
<dbReference type="AlphaFoldDB" id="G8RT94"/>
<dbReference type="InterPro" id="IPR004676">
    <property type="entry name" value="Cd-R_transporter"/>
</dbReference>
<feature type="transmembrane region" description="Helical" evidence="1">
    <location>
        <begin position="6"/>
        <end position="29"/>
    </location>
</feature>
<reference evidence="2 3" key="1">
    <citation type="submission" date="2011-12" db="EMBL/GenBank/DDBJ databases">
        <title>Complete sequence of Mycobacterium rhodesiae NBB3.</title>
        <authorList>
            <consortium name="US DOE Joint Genome Institute"/>
            <person name="Lucas S."/>
            <person name="Han J."/>
            <person name="Lapidus A."/>
            <person name="Cheng J.-F."/>
            <person name="Goodwin L."/>
            <person name="Pitluck S."/>
            <person name="Peters L."/>
            <person name="Mikhailova N."/>
            <person name="Gu W."/>
            <person name="Detter J.C."/>
            <person name="Han C."/>
            <person name="Tapia R."/>
            <person name="Land M."/>
            <person name="Hauser L."/>
            <person name="Kyrpides N."/>
            <person name="Ivanova N."/>
            <person name="Pagani I."/>
            <person name="Mattes T."/>
            <person name="Holmes A."/>
            <person name="Rutledge P."/>
            <person name="Paulsen I."/>
            <person name="Coleman N."/>
            <person name="Woyke T."/>
        </authorList>
    </citation>
    <scope>NUCLEOTIDE SEQUENCE [LARGE SCALE GENOMIC DNA]</scope>
    <source>
        <strain evidence="2 3">NBB3</strain>
    </source>
</reference>